<name>A0A076YWL4_STRAG</name>
<dbReference type="Pfam" id="PF03717">
    <property type="entry name" value="PBP_dimer"/>
    <property type="match status" value="1"/>
</dbReference>
<comment type="similarity">
    <text evidence="2">Belongs to the transpeptidase family.</text>
</comment>
<organism evidence="13 14">
    <name type="scientific">Streptococcus agalactiae</name>
    <dbReference type="NCBI Taxonomy" id="1311"/>
    <lineage>
        <taxon>Bacteria</taxon>
        <taxon>Bacillati</taxon>
        <taxon>Bacillota</taxon>
        <taxon>Bacilli</taxon>
        <taxon>Lactobacillales</taxon>
        <taxon>Streptococcaceae</taxon>
        <taxon>Streptococcus</taxon>
    </lineage>
</organism>
<dbReference type="InterPro" id="IPR012338">
    <property type="entry name" value="Beta-lactam/transpept-like"/>
</dbReference>
<dbReference type="SUPFAM" id="SSF56519">
    <property type="entry name" value="Penicillin binding protein dimerisation domain"/>
    <property type="match status" value="1"/>
</dbReference>
<dbReference type="EMBL" id="LBKL01000016">
    <property type="protein sequence ID" value="KLL44753.1"/>
    <property type="molecule type" value="Genomic_DNA"/>
</dbReference>
<keyword evidence="7 10" id="KW-1133">Transmembrane helix</keyword>
<comment type="caution">
    <text evidence="13">The sequence shown here is derived from an EMBL/GenBank/DDBJ whole genome shotgun (WGS) entry which is preliminary data.</text>
</comment>
<evidence type="ECO:0000259" key="11">
    <source>
        <dbReference type="Pfam" id="PF00905"/>
    </source>
</evidence>
<dbReference type="Gene3D" id="3.90.1310.10">
    <property type="entry name" value="Penicillin-binding protein 2a (Domain 2)"/>
    <property type="match status" value="1"/>
</dbReference>
<keyword evidence="4 10" id="KW-0812">Transmembrane</keyword>
<dbReference type="PANTHER" id="PTHR30627">
    <property type="entry name" value="PEPTIDOGLYCAN D,D-TRANSPEPTIDASE"/>
    <property type="match status" value="1"/>
</dbReference>
<dbReference type="GO" id="GO:0071972">
    <property type="term" value="F:peptidoglycan L,D-transpeptidase activity"/>
    <property type="evidence" value="ECO:0007669"/>
    <property type="project" value="InterPro"/>
</dbReference>
<dbReference type="GO" id="GO:0009252">
    <property type="term" value="P:peptidoglycan biosynthetic process"/>
    <property type="evidence" value="ECO:0007669"/>
    <property type="project" value="UniProtKB-KW"/>
</dbReference>
<dbReference type="GO" id="GO:0008658">
    <property type="term" value="F:penicillin binding"/>
    <property type="evidence" value="ECO:0007669"/>
    <property type="project" value="InterPro"/>
</dbReference>
<dbReference type="InterPro" id="IPR036138">
    <property type="entry name" value="PBP_dimer_sf"/>
</dbReference>
<evidence type="ECO:0000313" key="13">
    <source>
        <dbReference type="EMBL" id="KLL44753.1"/>
    </source>
</evidence>
<feature type="transmembrane region" description="Helical" evidence="10">
    <location>
        <begin position="23"/>
        <end position="41"/>
    </location>
</feature>
<evidence type="ECO:0000256" key="6">
    <source>
        <dbReference type="ARBA" id="ARBA00022984"/>
    </source>
</evidence>
<feature type="domain" description="Penicillin-binding protein dimerisation" evidence="12">
    <location>
        <begin position="69"/>
        <end position="305"/>
    </location>
</feature>
<evidence type="ECO:0000256" key="8">
    <source>
        <dbReference type="ARBA" id="ARBA00023136"/>
    </source>
</evidence>
<evidence type="ECO:0000256" key="1">
    <source>
        <dbReference type="ARBA" id="ARBA00004162"/>
    </source>
</evidence>
<evidence type="ECO:0000256" key="2">
    <source>
        <dbReference type="ARBA" id="ARBA00007171"/>
    </source>
</evidence>
<dbReference type="InterPro" id="IPR047982">
    <property type="entry name" value="PBP2B"/>
</dbReference>
<dbReference type="InterPro" id="IPR001460">
    <property type="entry name" value="PCN-bd_Tpept"/>
</dbReference>
<dbReference type="Gene3D" id="3.40.710.10">
    <property type="entry name" value="DD-peptidase/beta-lactamase superfamily"/>
    <property type="match status" value="1"/>
</dbReference>
<protein>
    <submittedName>
        <fullName evidence="13">Penicillin-binding protein 2B</fullName>
    </submittedName>
</protein>
<keyword evidence="6" id="KW-0573">Peptidoglycan synthesis</keyword>
<dbReference type="Pfam" id="PF00905">
    <property type="entry name" value="Transpeptidase"/>
    <property type="match status" value="1"/>
</dbReference>
<dbReference type="PANTHER" id="PTHR30627:SF2">
    <property type="entry name" value="PEPTIDOGLYCAN D,D-TRANSPEPTIDASE MRDA"/>
    <property type="match status" value="1"/>
</dbReference>
<reference evidence="13 14" key="1">
    <citation type="journal article" date="2015" name="PLoS ONE">
        <title>Genomic analysis reveals the molecular basis for capsule loss in the group B streptococcus population.</title>
        <authorList>
            <consortium name="DEVANI Consortium"/>
            <person name="Rosini R."/>
            <person name="Campisi E."/>
            <person name="De Chiara M."/>
            <person name="Tettelin H."/>
            <person name="Rinaudo D."/>
            <person name="Toniolo C."/>
            <person name="Metruccio M."/>
            <person name="Guidotti S."/>
            <person name="Sorensen U.B."/>
            <person name="Kilian M."/>
            <person name="Ramirez M."/>
            <person name="Janulczyk R."/>
            <person name="Donati C."/>
            <person name="Grandi G."/>
            <person name="Margarit I."/>
        </authorList>
    </citation>
    <scope>NUCLEOTIDE SEQUENCE [LARGE SCALE GENOMIC DNA]</scope>
    <source>
        <strain evidence="13 14">DK-B-USS-215</strain>
    </source>
</reference>
<dbReference type="SUPFAM" id="SSF56601">
    <property type="entry name" value="beta-lactamase/transpeptidase-like"/>
    <property type="match status" value="1"/>
</dbReference>
<dbReference type="Gene3D" id="1.10.10.1230">
    <property type="entry name" value="Penicillin-binding protein, N-terminal non-catalytic domain, head sub-domain"/>
    <property type="match status" value="1"/>
</dbReference>
<keyword evidence="9" id="KW-0961">Cell wall biogenesis/degradation</keyword>
<dbReference type="RefSeq" id="WP_000934657.1">
    <property type="nucleotide sequence ID" value="NZ_CGHZ01000016.1"/>
</dbReference>
<accession>A0A076YWL4</accession>
<keyword evidence="3" id="KW-1003">Cell membrane</keyword>
<evidence type="ECO:0000259" key="12">
    <source>
        <dbReference type="Pfam" id="PF03717"/>
    </source>
</evidence>
<proteinExistence type="inferred from homology"/>
<evidence type="ECO:0000313" key="14">
    <source>
        <dbReference type="Proteomes" id="UP000035346"/>
    </source>
</evidence>
<dbReference type="GO" id="GO:0071555">
    <property type="term" value="P:cell wall organization"/>
    <property type="evidence" value="ECO:0007669"/>
    <property type="project" value="UniProtKB-KW"/>
</dbReference>
<evidence type="ECO:0000256" key="5">
    <source>
        <dbReference type="ARBA" id="ARBA00022960"/>
    </source>
</evidence>
<evidence type="ECO:0000256" key="4">
    <source>
        <dbReference type="ARBA" id="ARBA00022692"/>
    </source>
</evidence>
<dbReference type="GO" id="GO:0005886">
    <property type="term" value="C:plasma membrane"/>
    <property type="evidence" value="ECO:0007669"/>
    <property type="project" value="UniProtKB-SubCell"/>
</dbReference>
<gene>
    <name evidence="13" type="ORF">WA04_01355</name>
</gene>
<dbReference type="GO" id="GO:0008360">
    <property type="term" value="P:regulation of cell shape"/>
    <property type="evidence" value="ECO:0007669"/>
    <property type="project" value="UniProtKB-KW"/>
</dbReference>
<dbReference type="AlphaFoldDB" id="A0A076YWL4"/>
<evidence type="ECO:0000256" key="7">
    <source>
        <dbReference type="ARBA" id="ARBA00022989"/>
    </source>
</evidence>
<evidence type="ECO:0000256" key="10">
    <source>
        <dbReference type="SAM" id="Phobius"/>
    </source>
</evidence>
<dbReference type="InterPro" id="IPR005311">
    <property type="entry name" value="PBP_dimer"/>
</dbReference>
<comment type="subcellular location">
    <subcellularLocation>
        <location evidence="1">Cell membrane</location>
        <topology evidence="1">Single-pass membrane protein</topology>
    </subcellularLocation>
</comment>
<keyword evidence="5" id="KW-0133">Cell shape</keyword>
<feature type="domain" description="Penicillin-binding protein transpeptidase" evidence="11">
    <location>
        <begin position="353"/>
        <end position="670"/>
    </location>
</feature>
<keyword evidence="8 10" id="KW-0472">Membrane</keyword>
<dbReference type="InterPro" id="IPR050515">
    <property type="entry name" value="Beta-lactam/transpept"/>
</dbReference>
<dbReference type="Proteomes" id="UP000035346">
    <property type="component" value="Unassembled WGS sequence"/>
</dbReference>
<evidence type="ECO:0000256" key="3">
    <source>
        <dbReference type="ARBA" id="ARBA00022475"/>
    </source>
</evidence>
<dbReference type="NCBIfam" id="NF038278">
    <property type="entry name" value="strep_PBP2B"/>
    <property type="match status" value="1"/>
</dbReference>
<evidence type="ECO:0000256" key="9">
    <source>
        <dbReference type="ARBA" id="ARBA00023316"/>
    </source>
</evidence>
<sequence>MLNRKKRYRLTVKKQNASIPRRLNLLFFIIVLLFTVLILRLEQMQIGQQSFYMKKLTALTSYTVKESKARGQIFDAKGVALVENDERPTVAFSRGNNISSQSIKELANKLSHYITLTEVASSDRAKRDYYLADKANYKKVVESLPDAKRYDKFGNHLAESTVYANAVAAVPVSAINYSEDELKVVALFNQMNATPTFGSVKLSTGELSDDQIKKLDADKKELLGISVTSNWHRRKKGTSLSDILGTISTEKAGLPREEVKKYLKKGYSLNDRVGTSYLEKQYEDDLQGIRQIRKVVVNKKGKVVSDNITQEGKSGRNLKLTIDLNYQNKVESILKQYYGSELSSGRASFSEGMYAVAIEPSTGKVLAMAGLKNDHGNLVDDSLGTIAKNFTPGSVVKGATLSSGWENKVLRGNEVLYDQEIANIRSWFTRGLTPISAAQALEYSSNTYMVQVALRLMGQDYNTGDALTDRGYQEAMAKLRKTYGEYGLGVSTGLDLPESEGYVPGKYSLGTTLMESFGQYDAYTPMQLGQYISTIANNGNRLAPHVVSDIYEGNDSNKFAQLVRSITPKTLNKIAISDQELAIIQEGFYNVVNSGSGYATGTSMRGNVTTISGKTGTAETFAKNVNGQTVSTYNLNAIAYDTNRKIAVAVMYPHVTTDTTKSHQLVARDMIDQYISQFTGQ</sequence>